<keyword evidence="5 7" id="KW-1133">Transmembrane helix</keyword>
<keyword evidence="6 7" id="KW-0472">Membrane</keyword>
<dbReference type="PATRIC" id="fig|1121439.3.peg.2059"/>
<evidence type="ECO:0000256" key="6">
    <source>
        <dbReference type="ARBA" id="ARBA00023136"/>
    </source>
</evidence>
<evidence type="ECO:0000256" key="7">
    <source>
        <dbReference type="SAM" id="Phobius"/>
    </source>
</evidence>
<dbReference type="eggNOG" id="COG2261">
    <property type="taxonomic scope" value="Bacteria"/>
</dbReference>
<evidence type="ECO:0000256" key="1">
    <source>
        <dbReference type="ARBA" id="ARBA00004651"/>
    </source>
</evidence>
<dbReference type="PANTHER" id="PTHR33884">
    <property type="entry name" value="UPF0410 PROTEIN YMGE"/>
    <property type="match status" value="1"/>
</dbReference>
<evidence type="ECO:0000256" key="3">
    <source>
        <dbReference type="ARBA" id="ARBA00022475"/>
    </source>
</evidence>
<evidence type="ECO:0000313" key="9">
    <source>
        <dbReference type="Proteomes" id="UP000014975"/>
    </source>
</evidence>
<keyword evidence="9" id="KW-1185">Reference proteome</keyword>
<proteinExistence type="inferred from homology"/>
<dbReference type="PANTHER" id="PTHR33884:SF3">
    <property type="entry name" value="UPF0410 PROTEIN YMGE"/>
    <property type="match status" value="1"/>
</dbReference>
<protein>
    <submittedName>
        <fullName evidence="8">Transglycosylase-associated protein</fullName>
    </submittedName>
</protein>
<keyword evidence="4 7" id="KW-0812">Transmembrane</keyword>
<dbReference type="AlphaFoldDB" id="S7T5P5"/>
<dbReference type="Proteomes" id="UP000014975">
    <property type="component" value="Unassembled WGS sequence"/>
</dbReference>
<evidence type="ECO:0000313" key="8">
    <source>
        <dbReference type="EMBL" id="EPR32347.1"/>
    </source>
</evidence>
<evidence type="ECO:0000256" key="2">
    <source>
        <dbReference type="ARBA" id="ARBA00011006"/>
    </source>
</evidence>
<feature type="transmembrane region" description="Helical" evidence="7">
    <location>
        <begin position="56"/>
        <end position="75"/>
    </location>
</feature>
<dbReference type="Pfam" id="PF04226">
    <property type="entry name" value="Transgly_assoc"/>
    <property type="match status" value="1"/>
</dbReference>
<organism evidence="8 9">
    <name type="scientific">Alkalidesulfovibrio alkalitolerans DSM 16529</name>
    <dbReference type="NCBI Taxonomy" id="1121439"/>
    <lineage>
        <taxon>Bacteria</taxon>
        <taxon>Pseudomonadati</taxon>
        <taxon>Thermodesulfobacteriota</taxon>
        <taxon>Desulfovibrionia</taxon>
        <taxon>Desulfovibrionales</taxon>
        <taxon>Desulfovibrionaceae</taxon>
        <taxon>Alkalidesulfovibrio</taxon>
    </lineage>
</organism>
<name>S7T5P5_9BACT</name>
<dbReference type="InterPro" id="IPR007341">
    <property type="entry name" value="Transgly_assoc"/>
</dbReference>
<reference evidence="8 9" key="1">
    <citation type="journal article" date="2013" name="Genome Announc.">
        <title>Draft genome sequences for three mercury-methylating, sulfate-reducing bacteria.</title>
        <authorList>
            <person name="Brown S.D."/>
            <person name="Hurt R.A.Jr."/>
            <person name="Gilmour C.C."/>
            <person name="Elias D.A."/>
        </authorList>
    </citation>
    <scope>NUCLEOTIDE SEQUENCE [LARGE SCALE GENOMIC DNA]</scope>
    <source>
        <strain evidence="8 9">DSM 16529</strain>
    </source>
</reference>
<dbReference type="STRING" id="1121439.dsat_0699"/>
<comment type="subcellular location">
    <subcellularLocation>
        <location evidence="1">Cell membrane</location>
        <topology evidence="1">Multi-pass membrane protein</topology>
    </subcellularLocation>
</comment>
<accession>S7T5P5</accession>
<evidence type="ECO:0000256" key="4">
    <source>
        <dbReference type="ARBA" id="ARBA00022692"/>
    </source>
</evidence>
<dbReference type="RefSeq" id="WP_020887396.1">
    <property type="nucleotide sequence ID" value="NZ_ATHI01000027.1"/>
</dbReference>
<keyword evidence="3" id="KW-1003">Cell membrane</keyword>
<dbReference type="GO" id="GO:0005886">
    <property type="term" value="C:plasma membrane"/>
    <property type="evidence" value="ECO:0007669"/>
    <property type="project" value="UniProtKB-SubCell"/>
</dbReference>
<comment type="similarity">
    <text evidence="2">Belongs to the UPF0410 family.</text>
</comment>
<comment type="caution">
    <text evidence="8">The sequence shown here is derived from an EMBL/GenBank/DDBJ whole genome shotgun (WGS) entry which is preliminary data.</text>
</comment>
<gene>
    <name evidence="8" type="ORF">dsat_0699</name>
</gene>
<sequence length="79" mass="7953">MGIVWFLLIGLCAGWLAGKIMRGGGFGLFGNLAVGVVGALLGGFLFSLLGITAYGLLGSLVTATAGAVVLIWLVSKIKA</sequence>
<dbReference type="EMBL" id="ATHI01000027">
    <property type="protein sequence ID" value="EPR32347.1"/>
    <property type="molecule type" value="Genomic_DNA"/>
</dbReference>
<evidence type="ECO:0000256" key="5">
    <source>
        <dbReference type="ARBA" id="ARBA00022989"/>
    </source>
</evidence>
<feature type="transmembrane region" description="Helical" evidence="7">
    <location>
        <begin position="28"/>
        <end position="49"/>
    </location>
</feature>